<sequence length="142" mass="15780">MEVRTALILIVLTAAAARNTPTHQHIDSTVSSNTNTAVEDKTTEDLVRETTSVEEVQLGDDEDVGKHEVTLELTTASVELSAAEESYKNKDTEDYVHFEQATIDKLKKKTHIQMEERDGNFDATTCPSNDTIRVNGKCVEKQ</sequence>
<name>A0A2A4IXT9_HELVI</name>
<evidence type="ECO:0000313" key="3">
    <source>
        <dbReference type="EMBL" id="PCG63992.1"/>
    </source>
</evidence>
<proteinExistence type="predicted"/>
<gene>
    <name evidence="3" type="ORF">B5V51_11433</name>
</gene>
<dbReference type="AlphaFoldDB" id="A0A2A4IXT9"/>
<reference evidence="3" key="1">
    <citation type="submission" date="2017-09" db="EMBL/GenBank/DDBJ databases">
        <title>Contemporary evolution of a Lepidopteran species, Heliothis virescens, in response to modern agricultural practices.</title>
        <authorList>
            <person name="Fritz M.L."/>
            <person name="Deyonke A.M."/>
            <person name="Papanicolaou A."/>
            <person name="Micinski S."/>
            <person name="Westbrook J."/>
            <person name="Gould F."/>
        </authorList>
    </citation>
    <scope>NUCLEOTIDE SEQUENCE [LARGE SCALE GENOMIC DNA]</scope>
    <source>
        <strain evidence="3">HvINT-</strain>
        <tissue evidence="3">Whole body</tissue>
    </source>
</reference>
<keyword evidence="2" id="KW-0732">Signal</keyword>
<dbReference type="EMBL" id="NWSH01005744">
    <property type="protein sequence ID" value="PCG63992.1"/>
    <property type="molecule type" value="Genomic_DNA"/>
</dbReference>
<comment type="caution">
    <text evidence="3">The sequence shown here is derived from an EMBL/GenBank/DDBJ whole genome shotgun (WGS) entry which is preliminary data.</text>
</comment>
<accession>A0A2A4IXT9</accession>
<protein>
    <submittedName>
        <fullName evidence="3">Uncharacterized protein</fullName>
    </submittedName>
</protein>
<feature type="compositionally biased region" description="Basic and acidic residues" evidence="1">
    <location>
        <begin position="38"/>
        <end position="48"/>
    </location>
</feature>
<evidence type="ECO:0000256" key="2">
    <source>
        <dbReference type="SAM" id="SignalP"/>
    </source>
</evidence>
<organism evidence="3">
    <name type="scientific">Heliothis virescens</name>
    <name type="common">Tobacco budworm moth</name>
    <dbReference type="NCBI Taxonomy" id="7102"/>
    <lineage>
        <taxon>Eukaryota</taxon>
        <taxon>Metazoa</taxon>
        <taxon>Ecdysozoa</taxon>
        <taxon>Arthropoda</taxon>
        <taxon>Hexapoda</taxon>
        <taxon>Insecta</taxon>
        <taxon>Pterygota</taxon>
        <taxon>Neoptera</taxon>
        <taxon>Endopterygota</taxon>
        <taxon>Lepidoptera</taxon>
        <taxon>Glossata</taxon>
        <taxon>Ditrysia</taxon>
        <taxon>Noctuoidea</taxon>
        <taxon>Noctuidae</taxon>
        <taxon>Heliothinae</taxon>
        <taxon>Heliothis</taxon>
    </lineage>
</organism>
<feature type="chain" id="PRO_5012178462" evidence="2">
    <location>
        <begin position="18"/>
        <end position="142"/>
    </location>
</feature>
<feature type="compositionally biased region" description="Polar residues" evidence="1">
    <location>
        <begin position="24"/>
        <end position="37"/>
    </location>
</feature>
<evidence type="ECO:0000256" key="1">
    <source>
        <dbReference type="SAM" id="MobiDB-lite"/>
    </source>
</evidence>
<feature type="signal peptide" evidence="2">
    <location>
        <begin position="1"/>
        <end position="17"/>
    </location>
</feature>
<feature type="region of interest" description="Disordered" evidence="1">
    <location>
        <begin position="24"/>
        <end position="50"/>
    </location>
</feature>